<protein>
    <submittedName>
        <fullName evidence="1">Uncharacterized protein</fullName>
    </submittedName>
</protein>
<proteinExistence type="predicted"/>
<dbReference type="Proteomes" id="UP000029121">
    <property type="component" value="Unassembled WGS sequence"/>
</dbReference>
<sequence length="78" mass="8826">MSAVTFFVYFGGNWTSNDGEDVYTSGEMSTIECQPEVFFTVLGNQLSESFYGKKMSYSYSFEEGKDRKELNGGNLLKM</sequence>
<organism evidence="1 2">
    <name type="scientific">Capsella rubella</name>
    <dbReference type="NCBI Taxonomy" id="81985"/>
    <lineage>
        <taxon>Eukaryota</taxon>
        <taxon>Viridiplantae</taxon>
        <taxon>Streptophyta</taxon>
        <taxon>Embryophyta</taxon>
        <taxon>Tracheophyta</taxon>
        <taxon>Spermatophyta</taxon>
        <taxon>Magnoliopsida</taxon>
        <taxon>eudicotyledons</taxon>
        <taxon>Gunneridae</taxon>
        <taxon>Pentapetalae</taxon>
        <taxon>rosids</taxon>
        <taxon>malvids</taxon>
        <taxon>Brassicales</taxon>
        <taxon>Brassicaceae</taxon>
        <taxon>Camelineae</taxon>
        <taxon>Capsella</taxon>
    </lineage>
</organism>
<gene>
    <name evidence="1" type="ORF">CARUB_v10002372mg</name>
</gene>
<dbReference type="EMBL" id="KB870810">
    <property type="protein sequence ID" value="EOA21891.1"/>
    <property type="molecule type" value="Genomic_DNA"/>
</dbReference>
<accession>R0FIL6</accession>
<evidence type="ECO:0000313" key="2">
    <source>
        <dbReference type="Proteomes" id="UP000029121"/>
    </source>
</evidence>
<name>R0FIL6_9BRAS</name>
<dbReference type="AlphaFoldDB" id="R0FIL6"/>
<reference evidence="2" key="1">
    <citation type="journal article" date="2013" name="Nat. Genet.">
        <title>The Capsella rubella genome and the genomic consequences of rapid mating system evolution.</title>
        <authorList>
            <person name="Slotte T."/>
            <person name="Hazzouri K.M."/>
            <person name="Agren J.A."/>
            <person name="Koenig D."/>
            <person name="Maumus F."/>
            <person name="Guo Y.L."/>
            <person name="Steige K."/>
            <person name="Platts A.E."/>
            <person name="Escobar J.S."/>
            <person name="Newman L.K."/>
            <person name="Wang W."/>
            <person name="Mandakova T."/>
            <person name="Vello E."/>
            <person name="Smith L.M."/>
            <person name="Henz S.R."/>
            <person name="Steffen J."/>
            <person name="Takuno S."/>
            <person name="Brandvain Y."/>
            <person name="Coop G."/>
            <person name="Andolfatto P."/>
            <person name="Hu T.T."/>
            <person name="Blanchette M."/>
            <person name="Clark R.M."/>
            <person name="Quesneville H."/>
            <person name="Nordborg M."/>
            <person name="Gaut B.S."/>
            <person name="Lysak M.A."/>
            <person name="Jenkins J."/>
            <person name="Grimwood J."/>
            <person name="Chapman J."/>
            <person name="Prochnik S."/>
            <person name="Shu S."/>
            <person name="Rokhsar D."/>
            <person name="Schmutz J."/>
            <person name="Weigel D."/>
            <person name="Wright S.I."/>
        </authorList>
    </citation>
    <scope>NUCLEOTIDE SEQUENCE [LARGE SCALE GENOMIC DNA]</scope>
    <source>
        <strain evidence="2">cv. Monte Gargano</strain>
    </source>
</reference>
<keyword evidence="2" id="KW-1185">Reference proteome</keyword>
<evidence type="ECO:0000313" key="1">
    <source>
        <dbReference type="EMBL" id="EOA21891.1"/>
    </source>
</evidence>